<keyword evidence="1" id="KW-0812">Transmembrane</keyword>
<keyword evidence="1" id="KW-0472">Membrane</keyword>
<reference evidence="2 3" key="1">
    <citation type="submission" date="2015-01" db="EMBL/GenBank/DDBJ databases">
        <title>Evolution of Trichinella species and genotypes.</title>
        <authorList>
            <person name="Korhonen P.K."/>
            <person name="Edoardo P."/>
            <person name="Giuseppe L.R."/>
            <person name="Gasser R.B."/>
        </authorList>
    </citation>
    <scope>NUCLEOTIDE SEQUENCE [LARGE SCALE GENOMIC DNA]</scope>
    <source>
        <strain evidence="2">ISS2496</strain>
    </source>
</reference>
<comment type="caution">
    <text evidence="2">The sequence shown here is derived from an EMBL/GenBank/DDBJ whole genome shotgun (WGS) entry which is preliminary data.</text>
</comment>
<evidence type="ECO:0000313" key="3">
    <source>
        <dbReference type="Proteomes" id="UP000054783"/>
    </source>
</evidence>
<evidence type="ECO:0000313" key="2">
    <source>
        <dbReference type="EMBL" id="KRY09847.1"/>
    </source>
</evidence>
<keyword evidence="1" id="KW-1133">Transmembrane helix</keyword>
<accession>A0A0V0ZBB4</accession>
<name>A0A0V0ZBB4_9BILA</name>
<dbReference type="Proteomes" id="UP000054783">
    <property type="component" value="Unassembled WGS sequence"/>
</dbReference>
<keyword evidence="3" id="KW-1185">Reference proteome</keyword>
<feature type="transmembrane region" description="Helical" evidence="1">
    <location>
        <begin position="31"/>
        <end position="53"/>
    </location>
</feature>
<dbReference type="OrthoDB" id="5920962at2759"/>
<organism evidence="2 3">
    <name type="scientific">Trichinella patagoniensis</name>
    <dbReference type="NCBI Taxonomy" id="990121"/>
    <lineage>
        <taxon>Eukaryota</taxon>
        <taxon>Metazoa</taxon>
        <taxon>Ecdysozoa</taxon>
        <taxon>Nematoda</taxon>
        <taxon>Enoplea</taxon>
        <taxon>Dorylaimia</taxon>
        <taxon>Trichinellida</taxon>
        <taxon>Trichinellidae</taxon>
        <taxon>Trichinella</taxon>
    </lineage>
</organism>
<protein>
    <submittedName>
        <fullName evidence="2">Uncharacterized protein</fullName>
    </submittedName>
</protein>
<evidence type="ECO:0000256" key="1">
    <source>
        <dbReference type="SAM" id="Phobius"/>
    </source>
</evidence>
<gene>
    <name evidence="2" type="ORF">T12_16592</name>
</gene>
<sequence>MFRTTSAVHKDDFLISAKKEKMDLLNDLKTLNEGSCIFCLFVCLIVVTTNFLCKTIATEQQAIGDQSYHLSVRGVSLSTFLKMVRSIEQLRSISNFLYCILKYSEHWNRRLLYKYSLNNYRLTAALGNYSFLVRNFNEYGSGYLAEDTIKSMTTIWTISRLYFCFIPHHQHAILQFMLLLKGFCVKY</sequence>
<proteinExistence type="predicted"/>
<dbReference type="EMBL" id="JYDQ01000255">
    <property type="protein sequence ID" value="KRY09847.1"/>
    <property type="molecule type" value="Genomic_DNA"/>
</dbReference>
<dbReference type="AlphaFoldDB" id="A0A0V0ZBB4"/>